<proteinExistence type="predicted"/>
<comment type="caution">
    <text evidence="1">The sequence shown here is derived from an EMBL/GenBank/DDBJ whole genome shotgun (WGS) entry which is preliminary data.</text>
</comment>
<dbReference type="InterPro" id="IPR011013">
    <property type="entry name" value="Gal_mutarotase_sf_dom"/>
</dbReference>
<dbReference type="AlphaFoldDB" id="A0A3N2BFL9"/>
<name>A0A3N2BFL9_9MICO</name>
<dbReference type="SUPFAM" id="SSF74650">
    <property type="entry name" value="Galactose mutarotase-like"/>
    <property type="match status" value="1"/>
</dbReference>
<organism evidence="1 2">
    <name type="scientific">Bogoriella caseilytica</name>
    <dbReference type="NCBI Taxonomy" id="56055"/>
    <lineage>
        <taxon>Bacteria</taxon>
        <taxon>Bacillati</taxon>
        <taxon>Actinomycetota</taxon>
        <taxon>Actinomycetes</taxon>
        <taxon>Micrococcales</taxon>
        <taxon>Bogoriellaceae</taxon>
        <taxon>Bogoriella</taxon>
    </lineage>
</organism>
<dbReference type="GO" id="GO:0030246">
    <property type="term" value="F:carbohydrate binding"/>
    <property type="evidence" value="ECO:0007669"/>
    <property type="project" value="InterPro"/>
</dbReference>
<gene>
    <name evidence="1" type="ORF">EDD31_2458</name>
</gene>
<dbReference type="Pfam" id="PF01263">
    <property type="entry name" value="Aldose_epim"/>
    <property type="match status" value="1"/>
</dbReference>
<sequence length="325" mass="35096">MNTATTWTLTHPSGARLDVAATGATALSWHVPGADGALVDLLDGYRDAEELAAEDGYRCAVLAPWSNRLRDARWRYEGDILDVAPGVDEEREDASLHGLVTDQSFQPAGGDITPGETAHELTLATTIAARPAYPFELELRVHYALAEGPDGQQSLSIEIIALNTGDRHAPVGLGWHPYVRLPGHATIDELHLEVPAASVVTVDDKLIPLADPLESTGGKLSLTPVAGAEIDLAFAGLHADDEGMVKTTLSSPRTGDRLSLWQRAEETDIVHLFTGDFLERDRRASAAIEPCTFGADALNRELDAMLIAPGHSRRLRAEWVFERGH</sequence>
<accession>A0A3N2BFL9</accession>
<keyword evidence="2" id="KW-1185">Reference proteome</keyword>
<evidence type="ECO:0000313" key="1">
    <source>
        <dbReference type="EMBL" id="ROR74061.1"/>
    </source>
</evidence>
<reference evidence="1 2" key="1">
    <citation type="submission" date="2018-11" db="EMBL/GenBank/DDBJ databases">
        <title>Sequencing the genomes of 1000 actinobacteria strains.</title>
        <authorList>
            <person name="Klenk H.-P."/>
        </authorList>
    </citation>
    <scope>NUCLEOTIDE SEQUENCE [LARGE SCALE GENOMIC DNA]</scope>
    <source>
        <strain evidence="1 2">DSM 11294</strain>
    </source>
</reference>
<evidence type="ECO:0000313" key="2">
    <source>
        <dbReference type="Proteomes" id="UP000280668"/>
    </source>
</evidence>
<dbReference type="RefSeq" id="WP_170163296.1">
    <property type="nucleotide sequence ID" value="NZ_RKHK01000001.1"/>
</dbReference>
<dbReference type="Proteomes" id="UP000280668">
    <property type="component" value="Unassembled WGS sequence"/>
</dbReference>
<dbReference type="GO" id="GO:0006006">
    <property type="term" value="P:glucose metabolic process"/>
    <property type="evidence" value="ECO:0007669"/>
    <property type="project" value="TreeGrafter"/>
</dbReference>
<dbReference type="EMBL" id="RKHK01000001">
    <property type="protein sequence ID" value="ROR74061.1"/>
    <property type="molecule type" value="Genomic_DNA"/>
</dbReference>
<protein>
    <submittedName>
        <fullName evidence="1">Aldose 1-epimerase</fullName>
    </submittedName>
</protein>
<dbReference type="GO" id="GO:0004034">
    <property type="term" value="F:aldose 1-epimerase activity"/>
    <property type="evidence" value="ECO:0007669"/>
    <property type="project" value="TreeGrafter"/>
</dbReference>
<dbReference type="InterPro" id="IPR008183">
    <property type="entry name" value="Aldose_1/G6P_1-epimerase"/>
</dbReference>
<dbReference type="InterPro" id="IPR014718">
    <property type="entry name" value="GH-type_carb-bd"/>
</dbReference>
<dbReference type="GO" id="GO:0033499">
    <property type="term" value="P:galactose catabolic process via UDP-galactose, Leloir pathway"/>
    <property type="evidence" value="ECO:0007669"/>
    <property type="project" value="TreeGrafter"/>
</dbReference>
<dbReference type="PANTHER" id="PTHR10091:SF0">
    <property type="entry name" value="GALACTOSE MUTAROTASE"/>
    <property type="match status" value="1"/>
</dbReference>
<dbReference type="Gene3D" id="2.70.98.10">
    <property type="match status" value="1"/>
</dbReference>
<dbReference type="PANTHER" id="PTHR10091">
    <property type="entry name" value="ALDOSE-1-EPIMERASE"/>
    <property type="match status" value="1"/>
</dbReference>